<keyword evidence="5" id="KW-0012">Acyltransferase</keyword>
<sequence>MTHHMTARRVVVTGMAGISPIGNDWNAIRAHLGSYRNAVVRMHEWADYDGLNTQLGAPAAEFSLSERYSRKSTRSMGRVALMATRASELALIDAGLIDDPLLKSGVCGVAYGSSAGTPAAIGDFGRMMEERSTRGINATTYIKMMAHTAPVNIGVFFGITGRVITTSSACTSGSQGIGYAYEAIRSGRQQVMVAGGAEELCATEAAVFDTLFATSIRNDTPAMTPSPFDSSRDGLVIGEGAGTLILEDFEHARARGARLYAEIVGFGTNSDGCHVTHPNASTMQIAMTQALADAGLPASAIGYINAHGTGTEQGDIAESHATAAVFNRQTAISSLKSYTGHTLGACGALEAWVSIEMMRSGWFAPTINLKQLDPLCAELDYIVDQGRSLECEYVMSNNFAFGGINTSLIFKRLD</sequence>
<evidence type="ECO:0000313" key="5">
    <source>
        <dbReference type="EMBL" id="AIY41876.1"/>
    </source>
</evidence>
<keyword evidence="2 3" id="KW-0808">Transferase</keyword>
<dbReference type="GO" id="GO:0006633">
    <property type="term" value="P:fatty acid biosynthetic process"/>
    <property type="evidence" value="ECO:0007669"/>
    <property type="project" value="InterPro"/>
</dbReference>
<dbReference type="GO" id="GO:0004315">
    <property type="term" value="F:3-oxoacyl-[acyl-carrier-protein] synthase activity"/>
    <property type="evidence" value="ECO:0007669"/>
    <property type="project" value="UniProtKB-EC"/>
</dbReference>
<evidence type="ECO:0000259" key="4">
    <source>
        <dbReference type="PROSITE" id="PS52004"/>
    </source>
</evidence>
<keyword evidence="6" id="KW-1185">Reference proteome</keyword>
<dbReference type="InterPro" id="IPR014031">
    <property type="entry name" value="Ketoacyl_synth_C"/>
</dbReference>
<dbReference type="InterPro" id="IPR016039">
    <property type="entry name" value="Thiolase-like"/>
</dbReference>
<dbReference type="RefSeq" id="WP_038489547.1">
    <property type="nucleotide sequence ID" value="NZ_CP009962.1"/>
</dbReference>
<dbReference type="HOGENOM" id="CLU_000022_69_2_4"/>
<dbReference type="PROSITE" id="PS52004">
    <property type="entry name" value="KS3_2"/>
    <property type="match status" value="1"/>
</dbReference>
<dbReference type="CDD" id="cd00834">
    <property type="entry name" value="KAS_I_II"/>
    <property type="match status" value="1"/>
</dbReference>
<dbReference type="InterPro" id="IPR020841">
    <property type="entry name" value="PKS_Beta-ketoAc_synthase_dom"/>
</dbReference>
<dbReference type="PROSITE" id="PS00606">
    <property type="entry name" value="KS3_1"/>
    <property type="match status" value="1"/>
</dbReference>
<name>A0A0A1FBH5_9BURK</name>
<accession>A0A0A1FBH5</accession>
<dbReference type="EC" id="2.3.1.41" evidence="5"/>
<dbReference type="InterPro" id="IPR014030">
    <property type="entry name" value="Ketoacyl_synth_N"/>
</dbReference>
<dbReference type="STRING" id="279058.LT85_2718"/>
<dbReference type="GO" id="GO:0005829">
    <property type="term" value="C:cytosol"/>
    <property type="evidence" value="ECO:0007669"/>
    <property type="project" value="TreeGrafter"/>
</dbReference>
<feature type="domain" description="Ketosynthase family 3 (KS3)" evidence="4">
    <location>
        <begin position="7"/>
        <end position="412"/>
    </location>
</feature>
<dbReference type="OrthoDB" id="9808669at2"/>
<dbReference type="InterPro" id="IPR018201">
    <property type="entry name" value="Ketoacyl_synth_AS"/>
</dbReference>
<proteinExistence type="inferred from homology"/>
<reference evidence="6" key="1">
    <citation type="journal article" date="2014" name="Soil Biol. Biochem.">
        <title>Structure and function of bacterial communities in ageing soils: Insights from the Mendocino ecological staircase.</title>
        <authorList>
            <person name="Uroz S."/>
            <person name="Tech J.J."/>
            <person name="Sawaya N.A."/>
            <person name="Frey-Klett P."/>
            <person name="Leveau J.H.J."/>
        </authorList>
    </citation>
    <scope>NUCLEOTIDE SEQUENCE [LARGE SCALE GENOMIC DNA]</scope>
    <source>
        <strain evidence="6">Cal35</strain>
    </source>
</reference>
<dbReference type="SMART" id="SM00825">
    <property type="entry name" value="PKS_KS"/>
    <property type="match status" value="1"/>
</dbReference>
<dbReference type="Pfam" id="PF02801">
    <property type="entry name" value="Ketoacyl-synt_C"/>
    <property type="match status" value="1"/>
</dbReference>
<dbReference type="SUPFAM" id="SSF53901">
    <property type="entry name" value="Thiolase-like"/>
    <property type="match status" value="2"/>
</dbReference>
<dbReference type="EMBL" id="CP009962">
    <property type="protein sequence ID" value="AIY41876.1"/>
    <property type="molecule type" value="Genomic_DNA"/>
</dbReference>
<dbReference type="Proteomes" id="UP000030302">
    <property type="component" value="Chromosome"/>
</dbReference>
<gene>
    <name evidence="5" type="ORF">LT85_2718</name>
</gene>
<dbReference type="Pfam" id="PF00109">
    <property type="entry name" value="ketoacyl-synt"/>
    <property type="match status" value="1"/>
</dbReference>
<dbReference type="KEGG" id="care:LT85_2718"/>
<evidence type="ECO:0000256" key="1">
    <source>
        <dbReference type="ARBA" id="ARBA00008467"/>
    </source>
</evidence>
<dbReference type="InterPro" id="IPR000794">
    <property type="entry name" value="Beta-ketoacyl_synthase"/>
</dbReference>
<comment type="similarity">
    <text evidence="1 3">Belongs to the thiolase-like superfamily. Beta-ketoacyl-ACP synthases family.</text>
</comment>
<evidence type="ECO:0000256" key="2">
    <source>
        <dbReference type="ARBA" id="ARBA00022679"/>
    </source>
</evidence>
<dbReference type="PANTHER" id="PTHR11712:SF325">
    <property type="entry name" value="3-OXOACYL-(ACYL-CARRIER-PROTEIN) SYNTHASE II FABF"/>
    <property type="match status" value="1"/>
</dbReference>
<dbReference type="NCBIfam" id="NF006587">
    <property type="entry name" value="PRK09116.1"/>
    <property type="match status" value="1"/>
</dbReference>
<dbReference type="Gene3D" id="3.40.47.10">
    <property type="match status" value="2"/>
</dbReference>
<protein>
    <submittedName>
        <fullName evidence="5">3-oxoacyl-[ACP] synthase-like protein</fullName>
        <ecNumber evidence="5">2.3.1.41</ecNumber>
    </submittedName>
</protein>
<dbReference type="AlphaFoldDB" id="A0A0A1FBH5"/>
<dbReference type="PANTHER" id="PTHR11712">
    <property type="entry name" value="POLYKETIDE SYNTHASE-RELATED"/>
    <property type="match status" value="1"/>
</dbReference>
<organism evidence="5 6">
    <name type="scientific">Collimonas arenae</name>
    <dbReference type="NCBI Taxonomy" id="279058"/>
    <lineage>
        <taxon>Bacteria</taxon>
        <taxon>Pseudomonadati</taxon>
        <taxon>Pseudomonadota</taxon>
        <taxon>Betaproteobacteria</taxon>
        <taxon>Burkholderiales</taxon>
        <taxon>Oxalobacteraceae</taxon>
        <taxon>Collimonas</taxon>
    </lineage>
</organism>
<evidence type="ECO:0000256" key="3">
    <source>
        <dbReference type="RuleBase" id="RU003694"/>
    </source>
</evidence>
<evidence type="ECO:0000313" key="6">
    <source>
        <dbReference type="Proteomes" id="UP000030302"/>
    </source>
</evidence>